<sequence>MDGRWARTVEEPQVRIREALEHPSGPASTGTGCFAHLIYLTTITRWWANALNGVNEQLIAYDRQLQRDMDDNSTISDSHSAYTTMNKALHSVAAHVHRYLSELESLESTVDDIKQRHNEINEKFGLHEDSDSERIVRALDQVLSQVKAMNTHAKELEKKTGNILALLFNRIQISNDRQLVANGVAMQEIMKATQDEAKVSRRMADQSQRLAEEMKKDSVAMKAIAIVTMAFLPGASFAALLSMPFFDDDKWLGEARRVWVWAILTIIFTALAFWFYLRSRRHDAKKRAESKSDPEKHASDSSQTTTDDVSPAATPP</sequence>
<feature type="coiled-coil region" evidence="1">
    <location>
        <begin position="96"/>
        <end position="159"/>
    </location>
</feature>
<comment type="caution">
    <text evidence="4">The sequence shown here is derived from an EMBL/GenBank/DDBJ whole genome shotgun (WGS) entry which is preliminary data.</text>
</comment>
<reference evidence="4" key="1">
    <citation type="submission" date="2022-10" db="EMBL/GenBank/DDBJ databases">
        <title>Culturing micro-colonial fungi from biological soil crusts in the Mojave desert and describing Neophaeococcomyces mojavensis, and introducing the new genera and species Taxawa tesnikishii.</title>
        <authorList>
            <person name="Kurbessoian T."/>
            <person name="Stajich J.E."/>
        </authorList>
    </citation>
    <scope>NUCLEOTIDE SEQUENCE</scope>
    <source>
        <strain evidence="4">TK_1</strain>
    </source>
</reference>
<feature type="compositionally biased region" description="Basic and acidic residues" evidence="2">
    <location>
        <begin position="286"/>
        <end position="299"/>
    </location>
</feature>
<keyword evidence="3" id="KW-1133">Transmembrane helix</keyword>
<evidence type="ECO:0000313" key="5">
    <source>
        <dbReference type="Proteomes" id="UP001172684"/>
    </source>
</evidence>
<name>A0ABQ9NZ64_9PEZI</name>
<keyword evidence="1" id="KW-0175">Coiled coil</keyword>
<gene>
    <name evidence="4" type="ORF">H2201_004012</name>
</gene>
<feature type="transmembrane region" description="Helical" evidence="3">
    <location>
        <begin position="258"/>
        <end position="277"/>
    </location>
</feature>
<dbReference type="Proteomes" id="UP001172684">
    <property type="component" value="Unassembled WGS sequence"/>
</dbReference>
<dbReference type="PROSITE" id="PS51257">
    <property type="entry name" value="PROKAR_LIPOPROTEIN"/>
    <property type="match status" value="1"/>
</dbReference>
<evidence type="ECO:0000256" key="1">
    <source>
        <dbReference type="SAM" id="Coils"/>
    </source>
</evidence>
<dbReference type="Gene3D" id="1.20.58.340">
    <property type="entry name" value="Magnesium transport protein CorA, transmembrane region"/>
    <property type="match status" value="1"/>
</dbReference>
<keyword evidence="3" id="KW-0812">Transmembrane</keyword>
<accession>A0ABQ9NZ64</accession>
<evidence type="ECO:0000256" key="3">
    <source>
        <dbReference type="SAM" id="Phobius"/>
    </source>
</evidence>
<feature type="region of interest" description="Disordered" evidence="2">
    <location>
        <begin position="285"/>
        <end position="316"/>
    </location>
</feature>
<protein>
    <submittedName>
        <fullName evidence="4">Uncharacterized protein</fullName>
    </submittedName>
</protein>
<evidence type="ECO:0000313" key="4">
    <source>
        <dbReference type="EMBL" id="KAJ9665888.1"/>
    </source>
</evidence>
<keyword evidence="5" id="KW-1185">Reference proteome</keyword>
<feature type="transmembrane region" description="Helical" evidence="3">
    <location>
        <begin position="223"/>
        <end position="246"/>
    </location>
</feature>
<dbReference type="EMBL" id="JAPDRL010000024">
    <property type="protein sequence ID" value="KAJ9665888.1"/>
    <property type="molecule type" value="Genomic_DNA"/>
</dbReference>
<organism evidence="4 5">
    <name type="scientific">Coniosporium apollinis</name>
    <dbReference type="NCBI Taxonomy" id="61459"/>
    <lineage>
        <taxon>Eukaryota</taxon>
        <taxon>Fungi</taxon>
        <taxon>Dikarya</taxon>
        <taxon>Ascomycota</taxon>
        <taxon>Pezizomycotina</taxon>
        <taxon>Dothideomycetes</taxon>
        <taxon>Dothideomycetes incertae sedis</taxon>
        <taxon>Coniosporium</taxon>
    </lineage>
</organism>
<evidence type="ECO:0000256" key="2">
    <source>
        <dbReference type="SAM" id="MobiDB-lite"/>
    </source>
</evidence>
<keyword evidence="3" id="KW-0472">Membrane</keyword>
<proteinExistence type="predicted"/>